<dbReference type="AlphaFoldDB" id="A0A454XJ92"/>
<dbReference type="GO" id="GO:0000287">
    <property type="term" value="F:magnesium ion binding"/>
    <property type="evidence" value="ECO:0007669"/>
    <property type="project" value="InterPro"/>
</dbReference>
<keyword evidence="2" id="KW-1185">Reference proteome</keyword>
<sequence length="103" mass="11093">MLKLIVVSALLLISIMTTAPTKKPVSDGFCKICKKVIDEFITGDDFIKNDEKITDAICAKFLTGPMVQVCAAGIIGEIDFIRDTYNDDPNAICVAIGCPSKGH</sequence>
<dbReference type="GO" id="GO:0016984">
    <property type="term" value="F:ribulose-bisphosphate carboxylase activity"/>
    <property type="evidence" value="ECO:0007669"/>
    <property type="project" value="InterPro"/>
</dbReference>
<reference evidence="1" key="2">
    <citation type="submission" date="2022-06" db="UniProtKB">
        <authorList>
            <consortium name="EnsemblMetazoa"/>
        </authorList>
    </citation>
    <scope>IDENTIFICATION</scope>
    <source>
        <strain evidence="1">PS312</strain>
    </source>
</reference>
<gene>
    <name evidence="1" type="primary">WBGene00101629</name>
</gene>
<dbReference type="GO" id="GO:0015977">
    <property type="term" value="P:carbon fixation"/>
    <property type="evidence" value="ECO:0007669"/>
    <property type="project" value="InterPro"/>
</dbReference>
<evidence type="ECO:0000313" key="2">
    <source>
        <dbReference type="Proteomes" id="UP000005239"/>
    </source>
</evidence>
<dbReference type="PROSITE" id="PS00157">
    <property type="entry name" value="RUBISCO_LARGE"/>
    <property type="match status" value="1"/>
</dbReference>
<accession>A0A454XJ92</accession>
<dbReference type="InterPro" id="IPR020878">
    <property type="entry name" value="RuBisCo_large_chain_AS"/>
</dbReference>
<accession>A0A8R1YBP5</accession>
<reference evidence="2" key="1">
    <citation type="journal article" date="2008" name="Nat. Genet.">
        <title>The Pristionchus pacificus genome provides a unique perspective on nematode lifestyle and parasitism.</title>
        <authorList>
            <person name="Dieterich C."/>
            <person name="Clifton S.W."/>
            <person name="Schuster L.N."/>
            <person name="Chinwalla A."/>
            <person name="Delehaunty K."/>
            <person name="Dinkelacker I."/>
            <person name="Fulton L."/>
            <person name="Fulton R."/>
            <person name="Godfrey J."/>
            <person name="Minx P."/>
            <person name="Mitreva M."/>
            <person name="Roeseler W."/>
            <person name="Tian H."/>
            <person name="Witte H."/>
            <person name="Yang S.P."/>
            <person name="Wilson R.K."/>
            <person name="Sommer R.J."/>
        </authorList>
    </citation>
    <scope>NUCLEOTIDE SEQUENCE [LARGE SCALE GENOMIC DNA]</scope>
    <source>
        <strain evidence="2">PS312</strain>
    </source>
</reference>
<proteinExistence type="predicted"/>
<evidence type="ECO:0000313" key="1">
    <source>
        <dbReference type="EnsemblMetazoa" id="PPA12075.1"/>
    </source>
</evidence>
<dbReference type="EnsemblMetazoa" id="PPA12075.1">
    <property type="protein sequence ID" value="PPA12075.1"/>
    <property type="gene ID" value="WBGene00101629"/>
</dbReference>
<dbReference type="Proteomes" id="UP000005239">
    <property type="component" value="Unassembled WGS sequence"/>
</dbReference>
<organism evidence="1 2">
    <name type="scientific">Pristionchus pacificus</name>
    <name type="common">Parasitic nematode worm</name>
    <dbReference type="NCBI Taxonomy" id="54126"/>
    <lineage>
        <taxon>Eukaryota</taxon>
        <taxon>Metazoa</taxon>
        <taxon>Ecdysozoa</taxon>
        <taxon>Nematoda</taxon>
        <taxon>Chromadorea</taxon>
        <taxon>Rhabditida</taxon>
        <taxon>Rhabditina</taxon>
        <taxon>Diplogasteromorpha</taxon>
        <taxon>Diplogasteroidea</taxon>
        <taxon>Neodiplogasteridae</taxon>
        <taxon>Pristionchus</taxon>
    </lineage>
</organism>
<name>A0A454XJ92_PRIPA</name>
<protein>
    <submittedName>
        <fullName evidence="1">Uncharacterized protein</fullName>
    </submittedName>
</protein>